<organism evidence="2 3">
    <name type="scientific">Ktedonobacter racemifer DSM 44963</name>
    <dbReference type="NCBI Taxonomy" id="485913"/>
    <lineage>
        <taxon>Bacteria</taxon>
        <taxon>Bacillati</taxon>
        <taxon>Chloroflexota</taxon>
        <taxon>Ktedonobacteria</taxon>
        <taxon>Ktedonobacterales</taxon>
        <taxon>Ktedonobacteraceae</taxon>
        <taxon>Ktedonobacter</taxon>
    </lineage>
</organism>
<reference evidence="2 3" key="1">
    <citation type="journal article" date="2011" name="Stand. Genomic Sci.">
        <title>Non-contiguous finished genome sequence and contextual data of the filamentous soil bacterium Ktedonobacter racemifer type strain (SOSP1-21).</title>
        <authorList>
            <person name="Chang Y.J."/>
            <person name="Land M."/>
            <person name="Hauser L."/>
            <person name="Chertkov O."/>
            <person name="Del Rio T.G."/>
            <person name="Nolan M."/>
            <person name="Copeland A."/>
            <person name="Tice H."/>
            <person name="Cheng J.F."/>
            <person name="Lucas S."/>
            <person name="Han C."/>
            <person name="Goodwin L."/>
            <person name="Pitluck S."/>
            <person name="Ivanova N."/>
            <person name="Ovchinikova G."/>
            <person name="Pati A."/>
            <person name="Chen A."/>
            <person name="Palaniappan K."/>
            <person name="Mavromatis K."/>
            <person name="Liolios K."/>
            <person name="Brettin T."/>
            <person name="Fiebig A."/>
            <person name="Rohde M."/>
            <person name="Abt B."/>
            <person name="Goker M."/>
            <person name="Detter J.C."/>
            <person name="Woyke T."/>
            <person name="Bristow J."/>
            <person name="Eisen J.A."/>
            <person name="Markowitz V."/>
            <person name="Hugenholtz P."/>
            <person name="Kyrpides N.C."/>
            <person name="Klenk H.P."/>
            <person name="Lapidus A."/>
        </authorList>
    </citation>
    <scope>NUCLEOTIDE SEQUENCE [LARGE SCALE GENOMIC DNA]</scope>
    <source>
        <strain evidence="3">DSM 44963</strain>
    </source>
</reference>
<dbReference type="InParanoid" id="D6U166"/>
<sequence>MDTMSQARSAALLLSFWVIGDMHYYENEPWKKLHLPRMEQMFRDLQSIWREEGYPAFCVSPGDVIENGAPANYALAKREILANLAPVPFYPGIGNHEYFPTEQGGEWHTAEEYSTAWGRSLSYAWTVGDVVCMMLEQPLEQWTVDGMPLILLSPEALAFLDTTLTEHAERTAIILAHCPLYNTVLDRDPEQNLDDDSLAPYFFVSNSEEVRAILARHRKAALYITGHTHSGWGSPRLVFTESLGAHAITHLNVMSPWYTGFTGPKYNQELQELEFLRDTPDVQATFSIQIYPHKIRIRARDHQAQNWLAEWEVEDERS</sequence>
<dbReference type="STRING" id="485913.Krac_3376"/>
<dbReference type="EMBL" id="ADVG01000004">
    <property type="protein sequence ID" value="EFH82556.1"/>
    <property type="molecule type" value="Genomic_DNA"/>
</dbReference>
<dbReference type="PANTHER" id="PTHR43143">
    <property type="entry name" value="METALLOPHOSPHOESTERASE, CALCINEURIN SUPERFAMILY"/>
    <property type="match status" value="1"/>
</dbReference>
<keyword evidence="3" id="KW-1185">Reference proteome</keyword>
<dbReference type="InterPro" id="IPR029052">
    <property type="entry name" value="Metallo-depent_PP-like"/>
</dbReference>
<dbReference type="Pfam" id="PF00149">
    <property type="entry name" value="Metallophos"/>
    <property type="match status" value="1"/>
</dbReference>
<proteinExistence type="predicted"/>
<evidence type="ECO:0000259" key="1">
    <source>
        <dbReference type="Pfam" id="PF00149"/>
    </source>
</evidence>
<comment type="caution">
    <text evidence="2">The sequence shown here is derived from an EMBL/GenBank/DDBJ whole genome shotgun (WGS) entry which is preliminary data.</text>
</comment>
<protein>
    <submittedName>
        <fullName evidence="2">Metallophosphoesterase</fullName>
    </submittedName>
</protein>
<dbReference type="Proteomes" id="UP000004508">
    <property type="component" value="Unassembled WGS sequence"/>
</dbReference>
<feature type="domain" description="Calcineurin-like phosphoesterase" evidence="1">
    <location>
        <begin position="15"/>
        <end position="230"/>
    </location>
</feature>
<dbReference type="InterPro" id="IPR004843">
    <property type="entry name" value="Calcineurin-like_PHP"/>
</dbReference>
<evidence type="ECO:0000313" key="2">
    <source>
        <dbReference type="EMBL" id="EFH82556.1"/>
    </source>
</evidence>
<accession>D6U166</accession>
<dbReference type="SUPFAM" id="SSF56300">
    <property type="entry name" value="Metallo-dependent phosphatases"/>
    <property type="match status" value="1"/>
</dbReference>
<gene>
    <name evidence="2" type="ORF">Krac_3376</name>
</gene>
<dbReference type="GO" id="GO:0016787">
    <property type="term" value="F:hydrolase activity"/>
    <property type="evidence" value="ECO:0007669"/>
    <property type="project" value="InterPro"/>
</dbReference>
<dbReference type="PANTHER" id="PTHR43143:SF1">
    <property type="entry name" value="SERINE_THREONINE-PROTEIN PHOSPHATASE CPPED1"/>
    <property type="match status" value="1"/>
</dbReference>
<evidence type="ECO:0000313" key="3">
    <source>
        <dbReference type="Proteomes" id="UP000004508"/>
    </source>
</evidence>
<name>D6U166_KTERA</name>
<dbReference type="AlphaFoldDB" id="D6U166"/>
<dbReference type="Gene3D" id="3.60.21.10">
    <property type="match status" value="1"/>
</dbReference>
<dbReference type="RefSeq" id="WP_007920767.1">
    <property type="nucleotide sequence ID" value="NZ_ADVG01000004.1"/>
</dbReference>
<dbReference type="InterPro" id="IPR051918">
    <property type="entry name" value="STPP_CPPED1"/>
</dbReference>
<dbReference type="eggNOG" id="COG1409">
    <property type="taxonomic scope" value="Bacteria"/>
</dbReference>